<evidence type="ECO:0000256" key="3">
    <source>
        <dbReference type="ARBA" id="ARBA00022452"/>
    </source>
</evidence>
<dbReference type="PANTHER" id="PTHR12815">
    <property type="entry name" value="SORTING AND ASSEMBLY MACHINERY SAMM50 PROTEIN FAMILY MEMBER"/>
    <property type="match status" value="1"/>
</dbReference>
<dbReference type="PANTHER" id="PTHR12815:SF18">
    <property type="entry name" value="SORTING AND ASSEMBLY MACHINERY COMPONENT 50 HOMOLOG"/>
    <property type="match status" value="1"/>
</dbReference>
<keyword evidence="8" id="KW-1185">Reference proteome</keyword>
<evidence type="ECO:0000259" key="6">
    <source>
        <dbReference type="Pfam" id="PF01103"/>
    </source>
</evidence>
<feature type="non-terminal residue" evidence="7">
    <location>
        <position position="1"/>
    </location>
</feature>
<organism evidence="7 8">
    <name type="scientific">Lactarius akahatsu</name>
    <dbReference type="NCBI Taxonomy" id="416441"/>
    <lineage>
        <taxon>Eukaryota</taxon>
        <taxon>Fungi</taxon>
        <taxon>Dikarya</taxon>
        <taxon>Basidiomycota</taxon>
        <taxon>Agaricomycotina</taxon>
        <taxon>Agaricomycetes</taxon>
        <taxon>Russulales</taxon>
        <taxon>Russulaceae</taxon>
        <taxon>Lactarius</taxon>
    </lineage>
</organism>
<dbReference type="GO" id="GO:0045040">
    <property type="term" value="P:protein insertion into mitochondrial outer membrane"/>
    <property type="evidence" value="ECO:0007669"/>
    <property type="project" value="TreeGrafter"/>
</dbReference>
<comment type="similarity">
    <text evidence="2">Belongs to the SAM50/omp85 family.</text>
</comment>
<dbReference type="InterPro" id="IPR000184">
    <property type="entry name" value="Bac_surfAg_D15"/>
</dbReference>
<dbReference type="GO" id="GO:0005741">
    <property type="term" value="C:mitochondrial outer membrane"/>
    <property type="evidence" value="ECO:0007669"/>
    <property type="project" value="UniProtKB-SubCell"/>
</dbReference>
<dbReference type="AlphaFoldDB" id="A0AAD4LQ25"/>
<evidence type="ECO:0000256" key="5">
    <source>
        <dbReference type="ARBA" id="ARBA00023136"/>
    </source>
</evidence>
<dbReference type="Pfam" id="PF01103">
    <property type="entry name" value="Omp85"/>
    <property type="match status" value="1"/>
</dbReference>
<proteinExistence type="inferred from homology"/>
<gene>
    <name evidence="7" type="ORF">EDB92DRAFT_1336030</name>
</gene>
<keyword evidence="5" id="KW-0472">Membrane</keyword>
<dbReference type="InterPro" id="IPR039910">
    <property type="entry name" value="D15-like"/>
</dbReference>
<comment type="subcellular location">
    <subcellularLocation>
        <location evidence="1">Mitochondrion outer membrane</location>
        <topology evidence="1">Multi-pass membrane protein</topology>
    </subcellularLocation>
</comment>
<evidence type="ECO:0000313" key="7">
    <source>
        <dbReference type="EMBL" id="KAH8998174.1"/>
    </source>
</evidence>
<dbReference type="Gene3D" id="2.40.160.50">
    <property type="entry name" value="membrane protein fhac: a member of the omp85/tpsb transporter family"/>
    <property type="match status" value="1"/>
</dbReference>
<evidence type="ECO:0000256" key="1">
    <source>
        <dbReference type="ARBA" id="ARBA00004374"/>
    </source>
</evidence>
<accession>A0AAD4LQ25</accession>
<evidence type="ECO:0000256" key="4">
    <source>
        <dbReference type="ARBA" id="ARBA00022692"/>
    </source>
</evidence>
<protein>
    <submittedName>
        <fullName evidence="7">Surface antigen-domain-containing protein</fullName>
    </submittedName>
</protein>
<comment type="caution">
    <text evidence="7">The sequence shown here is derived from an EMBL/GenBank/DDBJ whole genome shotgun (WGS) entry which is preliminary data.</text>
</comment>
<evidence type="ECO:0000313" key="8">
    <source>
        <dbReference type="Proteomes" id="UP001201163"/>
    </source>
</evidence>
<keyword evidence="4" id="KW-0812">Transmembrane</keyword>
<feature type="domain" description="Bacterial surface antigen (D15)" evidence="6">
    <location>
        <begin position="121"/>
        <end position="445"/>
    </location>
</feature>
<keyword evidence="3" id="KW-1134">Transmembrane beta strand</keyword>
<evidence type="ECO:0000256" key="2">
    <source>
        <dbReference type="ARBA" id="ARBA00010913"/>
    </source>
</evidence>
<sequence length="446" mass="47433">MDSPSLDFDQHARIAAVRVDGAKSTRRSFLASIVHPHLRDHSSSSFESVLRTTRDIGHYLVQTDLFQSVQARLEPSAEPASKLGDVDVIFTTHERPRFFLKTSTEVGNSEGNASATSRIRNVFGGAETFEANVSFGTKTRRSFHAAFTAPITPTLDTHGELSVFALDRDNSSYMSATETLRGARAVIRRGAIGTHAGQHEFGYEATLRRIGDLQPTASISVREAAGTSTKSSLFHAWTHDSRDHAIFGTRGVRAQFRHELAGLGGDTAFYKAEGGLQASRVLLPGVLLSLGARAGVLHPLGADGSASAPTLSDRFQLGGPTNLRMFRANGLGPHDGTDSLGGDLFWTAGASVITHLPYKPLWPVKAHAFLNAGQLESVSSCAGSGSSALRSSIAAALTKPSVSAGVGLIYLFDPVRVELNFGVPLAARASDGMRKGVQVGIGLEFL</sequence>
<dbReference type="EMBL" id="JAKELL010000006">
    <property type="protein sequence ID" value="KAH8998174.1"/>
    <property type="molecule type" value="Genomic_DNA"/>
</dbReference>
<reference evidence="7" key="1">
    <citation type="submission" date="2022-01" db="EMBL/GenBank/DDBJ databases">
        <title>Comparative genomics reveals a dynamic genome evolution in the ectomycorrhizal milk-cap (Lactarius) mushrooms.</title>
        <authorList>
            <consortium name="DOE Joint Genome Institute"/>
            <person name="Lebreton A."/>
            <person name="Tang N."/>
            <person name="Kuo A."/>
            <person name="LaButti K."/>
            <person name="Drula E."/>
            <person name="Barry K."/>
            <person name="Clum A."/>
            <person name="Lipzen A."/>
            <person name="Mousain D."/>
            <person name="Ng V."/>
            <person name="Wang R."/>
            <person name="Wang X."/>
            <person name="Dai Y."/>
            <person name="Henrissat B."/>
            <person name="Grigoriev I.V."/>
            <person name="Guerin-Laguette A."/>
            <person name="Yu F."/>
            <person name="Martin F.M."/>
        </authorList>
    </citation>
    <scope>NUCLEOTIDE SEQUENCE</scope>
    <source>
        <strain evidence="7">QP</strain>
    </source>
</reference>
<name>A0AAD4LQ25_9AGAM</name>
<dbReference type="Proteomes" id="UP001201163">
    <property type="component" value="Unassembled WGS sequence"/>
</dbReference>